<feature type="compositionally biased region" description="Polar residues" evidence="1">
    <location>
        <begin position="1"/>
        <end position="21"/>
    </location>
</feature>
<dbReference type="GO" id="GO:0030659">
    <property type="term" value="C:cytoplasmic vesicle membrane"/>
    <property type="evidence" value="ECO:0007669"/>
    <property type="project" value="TreeGrafter"/>
</dbReference>
<keyword evidence="3" id="KW-1185">Reference proteome</keyword>
<dbReference type="PANTHER" id="PTHR10796:SF187">
    <property type="entry name" value="SSD DOMAIN-CONTAINING PROTEIN"/>
    <property type="match status" value="1"/>
</dbReference>
<dbReference type="Proteomes" id="UP000492821">
    <property type="component" value="Unassembled WGS sequence"/>
</dbReference>
<feature type="transmembrane region" description="Helical" evidence="2">
    <location>
        <begin position="787"/>
        <end position="810"/>
    </location>
</feature>
<organism evidence="3 4">
    <name type="scientific">Panagrellus redivivus</name>
    <name type="common">Microworm</name>
    <dbReference type="NCBI Taxonomy" id="6233"/>
    <lineage>
        <taxon>Eukaryota</taxon>
        <taxon>Metazoa</taxon>
        <taxon>Ecdysozoa</taxon>
        <taxon>Nematoda</taxon>
        <taxon>Chromadorea</taxon>
        <taxon>Rhabditida</taxon>
        <taxon>Tylenchina</taxon>
        <taxon>Panagrolaimomorpha</taxon>
        <taxon>Panagrolaimoidea</taxon>
        <taxon>Panagrolaimidae</taxon>
        <taxon>Panagrellus</taxon>
    </lineage>
</organism>
<feature type="compositionally biased region" description="Basic and acidic residues" evidence="1">
    <location>
        <begin position="1059"/>
        <end position="1071"/>
    </location>
</feature>
<feature type="transmembrane region" description="Helical" evidence="2">
    <location>
        <begin position="371"/>
        <end position="391"/>
    </location>
</feature>
<dbReference type="GO" id="GO:0005886">
    <property type="term" value="C:plasma membrane"/>
    <property type="evidence" value="ECO:0007669"/>
    <property type="project" value="TreeGrafter"/>
</dbReference>
<reference evidence="4" key="2">
    <citation type="submission" date="2020-10" db="UniProtKB">
        <authorList>
            <consortium name="WormBaseParasite"/>
        </authorList>
    </citation>
    <scope>IDENTIFICATION</scope>
</reference>
<feature type="transmembrane region" description="Helical" evidence="2">
    <location>
        <begin position="504"/>
        <end position="529"/>
    </location>
</feature>
<accession>A0A7E4ZRH3</accession>
<feature type="transmembrane region" description="Helical" evidence="2">
    <location>
        <begin position="845"/>
        <end position="868"/>
    </location>
</feature>
<feature type="transmembrane region" description="Helical" evidence="2">
    <location>
        <begin position="427"/>
        <end position="447"/>
    </location>
</feature>
<keyword evidence="2" id="KW-0472">Membrane</keyword>
<dbReference type="GO" id="GO:0006897">
    <property type="term" value="P:endocytosis"/>
    <property type="evidence" value="ECO:0007669"/>
    <property type="project" value="TreeGrafter"/>
</dbReference>
<feature type="transmembrane region" description="Helical" evidence="2">
    <location>
        <begin position="129"/>
        <end position="149"/>
    </location>
</feature>
<feature type="transmembrane region" description="Helical" evidence="2">
    <location>
        <begin position="594"/>
        <end position="611"/>
    </location>
</feature>
<feature type="region of interest" description="Disordered" evidence="1">
    <location>
        <begin position="1039"/>
        <end position="1083"/>
    </location>
</feature>
<feature type="compositionally biased region" description="Basic and acidic residues" evidence="1">
    <location>
        <begin position="23"/>
        <end position="33"/>
    </location>
</feature>
<evidence type="ECO:0000313" key="4">
    <source>
        <dbReference type="WBParaSite" id="Pan_g13191.t1"/>
    </source>
</evidence>
<feature type="transmembrane region" description="Helical" evidence="2">
    <location>
        <begin position="917"/>
        <end position="936"/>
    </location>
</feature>
<proteinExistence type="predicted"/>
<feature type="transmembrane region" description="Helical" evidence="2">
    <location>
        <begin position="817"/>
        <end position="839"/>
    </location>
</feature>
<feature type="region of interest" description="Disordered" evidence="1">
    <location>
        <begin position="1165"/>
        <end position="1184"/>
    </location>
</feature>
<evidence type="ECO:0000256" key="2">
    <source>
        <dbReference type="SAM" id="Phobius"/>
    </source>
</evidence>
<keyword evidence="2" id="KW-1133">Transmembrane helix</keyword>
<dbReference type="PANTHER" id="PTHR10796">
    <property type="entry name" value="PATCHED-RELATED"/>
    <property type="match status" value="1"/>
</dbReference>
<reference evidence="3" key="1">
    <citation type="journal article" date="2013" name="Genetics">
        <title>The draft genome and transcriptome of Panagrellus redivivus are shaped by the harsh demands of a free-living lifestyle.</title>
        <authorList>
            <person name="Srinivasan J."/>
            <person name="Dillman A.R."/>
            <person name="Macchietto M.G."/>
            <person name="Heikkinen L."/>
            <person name="Lakso M."/>
            <person name="Fracchia K.M."/>
            <person name="Antoshechkin I."/>
            <person name="Mortazavi A."/>
            <person name="Wong G."/>
            <person name="Sternberg P.W."/>
        </authorList>
    </citation>
    <scope>NUCLEOTIDE SEQUENCE [LARGE SCALE GENOMIC DNA]</scope>
    <source>
        <strain evidence="3">MT8872</strain>
    </source>
</reference>
<keyword evidence="2" id="KW-0812">Transmembrane</keyword>
<feature type="transmembrane region" description="Helical" evidence="2">
    <location>
        <begin position="468"/>
        <end position="492"/>
    </location>
</feature>
<sequence length="1184" mass="132566">MGPSTPETPTKASEDVVTTSDNSDEKTPQKTEPDDPSVAPDVSAVDKMDPKPPTTATLETRQNHNMKVCHYVGNSDKVAPVLYASDSFMRRNKAIRRNQIYKLQAFRLVEVGVRRVLFHIGKTVEDYGVLYTLFPFALALLSISASIFFREKLAINVPIGSFTTNPDPTTTAKSIVGLRSLMSSVNFNSTNPVSDSLRRSSQAEFAYIISPKSNYDSIHEPKMLNLCAAMSEQIKHLAPETSKWATICRENCASPDPMIDLLKEDLLVLKYPEAILTEDGIEKYNMSRIFLGNLLGKCLLDADGTIQRAGSIVNKIRLKENLTPKIYEAYEQSLRNMITNVSASPVGENVTVHYWSVRQYINDVVAAFTEIHASLIFSCIILVVFCVLSCFKFDSYQSRPYVGLQMAFVFIITTITGYSILFTGYSAFNSAAFPVGFALCSIGVLFFHSYQSTWSRYSMTALHPIEKIAFIASWDGHCSVMSLICLVAAALATSVSTANVYVGYVFLVLAAGLAILTVFAAFYFTVVLYRSGKKEAEGVKWFHCCRDGDKSFTNKCIPDYDEMTAGILHEKLTDLKPSLSRKLGAILSGSTSRMFGPVVLTCYILVAIWLFPTVSVTMREEDFVTQQSASNSYMSEYRKSYPQSDNYLEITIEEPLDYYDRQRRGDILNMLRRSEENHYASKVVSWLADFDKFQQQTIYDINPETIVPIVNYVFLGQDDYKKYTSDITFDKFHTQIVKSRMYLEISAKGMLERRKFVNDILRQARDIGLPITVRAPFLMSLHHDVQVFPTILFAYGVMEAVLTVVTFVCFSNPALALCQLIASVIAMVSIFDAAVYFGIALNMVTLTTVLLGNLIVSATAVHFAYCYCSGGPKQTTPLSRVQYAFQCSLMSNIFGSATPLILYSPLLLLKIPVVLQVYQIFALIAVTNLINCLLFLPGLMTLLTSIVTSLCLFINRLCEESDCTVAEQSAESIFFIPSANCSLPKAVGYSSNTISSRRMIMAPPMEEPSTMTRSYRCSDRYASTTATTAEAVDANCDAKSLDSRRGGRPSAVSSRHHTPRNDRRSCRRASEVVEEQIYEEPESPLVAPRHRRLPADMEFQSPMARPALPLRDFPMNSHSMAGNSGYPSFHRGLPRDEYFRYDRPDMDMPGWRQYFAGSGRYPHAPPPSMLPYPAHSPLRSRRYM</sequence>
<dbReference type="WBParaSite" id="Pan_g13191.t1">
    <property type="protein sequence ID" value="Pan_g13191.t1"/>
    <property type="gene ID" value="Pan_g13191"/>
</dbReference>
<dbReference type="SUPFAM" id="SSF82866">
    <property type="entry name" value="Multidrug efflux transporter AcrB transmembrane domain"/>
    <property type="match status" value="1"/>
</dbReference>
<evidence type="ECO:0000313" key="3">
    <source>
        <dbReference type="Proteomes" id="UP000492821"/>
    </source>
</evidence>
<dbReference type="InterPro" id="IPR051697">
    <property type="entry name" value="Patched_domain-protein"/>
</dbReference>
<feature type="compositionally biased region" description="Acidic residues" evidence="1">
    <location>
        <begin position="1072"/>
        <end position="1082"/>
    </location>
</feature>
<protein>
    <submittedName>
        <fullName evidence="4">SSD domain-containing protein</fullName>
    </submittedName>
</protein>
<name>A0A7E4ZRH3_PANRE</name>
<feature type="transmembrane region" description="Helical" evidence="2">
    <location>
        <begin position="403"/>
        <end position="421"/>
    </location>
</feature>
<dbReference type="GO" id="GO:0018996">
    <property type="term" value="P:molting cycle, collagen and cuticulin-based cuticle"/>
    <property type="evidence" value="ECO:0007669"/>
    <property type="project" value="TreeGrafter"/>
</dbReference>
<dbReference type="AlphaFoldDB" id="A0A7E4ZRH3"/>
<feature type="region of interest" description="Disordered" evidence="1">
    <location>
        <begin position="1"/>
        <end position="57"/>
    </location>
</feature>
<feature type="transmembrane region" description="Helical" evidence="2">
    <location>
        <begin position="889"/>
        <end position="911"/>
    </location>
</feature>
<evidence type="ECO:0000256" key="1">
    <source>
        <dbReference type="SAM" id="MobiDB-lite"/>
    </source>
</evidence>